<dbReference type="CDD" id="cd22160">
    <property type="entry name" value="F-box_AtFBL13-like"/>
    <property type="match status" value="1"/>
</dbReference>
<dbReference type="InterPro" id="IPR050232">
    <property type="entry name" value="FBL13/AtMIF1-like"/>
</dbReference>
<dbReference type="Proteomes" id="UP000028999">
    <property type="component" value="Unassembled WGS sequence"/>
</dbReference>
<dbReference type="PaxDb" id="3708-A0A078HLP1"/>
<proteinExistence type="predicted"/>
<dbReference type="SUPFAM" id="SSF81383">
    <property type="entry name" value="F-box domain"/>
    <property type="match status" value="1"/>
</dbReference>
<reference evidence="5" key="2">
    <citation type="submission" date="2014-06" db="EMBL/GenBank/DDBJ databases">
        <authorList>
            <person name="Genoscope - CEA"/>
        </authorList>
    </citation>
    <scope>NUCLEOTIDE SEQUENCE</scope>
</reference>
<evidence type="ECO:0000259" key="1">
    <source>
        <dbReference type="Pfam" id="PF00646"/>
    </source>
</evidence>
<dbReference type="Proteomes" id="UP001295469">
    <property type="component" value="Chromosome C03"/>
</dbReference>
<dbReference type="SUPFAM" id="SSF52047">
    <property type="entry name" value="RNI-like"/>
    <property type="match status" value="1"/>
</dbReference>
<sequence>MDRISGLSDELLVKILSFVPTEVAVSTSILSKRWKFVWMWVRKLEFVMNHFGPDIALQDFINKNLPLLRAPVIEKFRLQCFYKSFRPEDINKWVGITVSRCIRELDINYFSFCHKEELAMLLPSSLYTCKSLVTLKLNGHRLLVDVPRTVSLPSLKTLLLHEVTYSTEDSLRLLLSYCPLLEGLVIGRDSDDHIRGIIIISPSLQRLTLPIDGGASYSNEYVIVTPSLKYIKVENYAAEGFSYLVAHMPKVEEADIIAQNQHHLEKLFESITSVKRLSLNVWVNEEEEYMYHDGIYFSQLEYLKLCISFDYWLKLLFRLLQDSPKLRVLKLYVSCDDSRKYEAGSWNNDQSSVPECLLENLESFEFAGYRGRPEERDFVSFIFKNACRLKSSSITAPLYPDEETCSSTET</sequence>
<evidence type="ECO:0000313" key="5">
    <source>
        <dbReference type="EMBL" id="CDY38511.1"/>
    </source>
</evidence>
<dbReference type="AlphaFoldDB" id="A0A078HLP1"/>
<dbReference type="InterPro" id="IPR053781">
    <property type="entry name" value="F-box_AtFBL13-like"/>
</dbReference>
<dbReference type="InterPro" id="IPR036047">
    <property type="entry name" value="F-box-like_dom_sf"/>
</dbReference>
<dbReference type="OMA" id="SFCHKEE"/>
<dbReference type="Gene3D" id="3.80.10.10">
    <property type="entry name" value="Ribonuclease Inhibitor"/>
    <property type="match status" value="1"/>
</dbReference>
<gene>
    <name evidence="5" type="primary">BnaC03g26860D</name>
    <name evidence="4" type="ORF">DARMORV10_C03P32410.1</name>
    <name evidence="5" type="ORF">GSBRNA2T00066144001</name>
</gene>
<dbReference type="InterPro" id="IPR032675">
    <property type="entry name" value="LRR_dom_sf"/>
</dbReference>
<dbReference type="Gramene" id="CDY38511">
    <property type="protein sequence ID" value="CDY38511"/>
    <property type="gene ID" value="GSBRNA2T00066144001"/>
</dbReference>
<feature type="domain" description="F-box/LRR-repeat protein 15/At3g58940/PEG3-like LRR" evidence="3">
    <location>
        <begin position="91"/>
        <end position="264"/>
    </location>
</feature>
<dbReference type="InterPro" id="IPR055411">
    <property type="entry name" value="LRR_FXL15/At3g58940/PEG3-like"/>
</dbReference>
<evidence type="ECO:0000313" key="6">
    <source>
        <dbReference type="Proteomes" id="UP000028999"/>
    </source>
</evidence>
<evidence type="ECO:0000313" key="4">
    <source>
        <dbReference type="EMBL" id="CAF1701787.1"/>
    </source>
</evidence>
<dbReference type="InterPro" id="IPR001810">
    <property type="entry name" value="F-box_dom"/>
</dbReference>
<reference evidence="5 6" key="1">
    <citation type="journal article" date="2014" name="Science">
        <title>Plant genetics. Early allopolyploid evolution in the post-Neolithic Brassica napus oilseed genome.</title>
        <authorList>
            <person name="Chalhoub B."/>
            <person name="Denoeud F."/>
            <person name="Liu S."/>
            <person name="Parkin I.A."/>
            <person name="Tang H."/>
            <person name="Wang X."/>
            <person name="Chiquet J."/>
            <person name="Belcram H."/>
            <person name="Tong C."/>
            <person name="Samans B."/>
            <person name="Correa M."/>
            <person name="Da Silva C."/>
            <person name="Just J."/>
            <person name="Falentin C."/>
            <person name="Koh C.S."/>
            <person name="Le Clainche I."/>
            <person name="Bernard M."/>
            <person name="Bento P."/>
            <person name="Noel B."/>
            <person name="Labadie K."/>
            <person name="Alberti A."/>
            <person name="Charles M."/>
            <person name="Arnaud D."/>
            <person name="Guo H."/>
            <person name="Daviaud C."/>
            <person name="Alamery S."/>
            <person name="Jabbari K."/>
            <person name="Zhao M."/>
            <person name="Edger P.P."/>
            <person name="Chelaifa H."/>
            <person name="Tack D."/>
            <person name="Lassalle G."/>
            <person name="Mestiri I."/>
            <person name="Schnel N."/>
            <person name="Le Paslier M.C."/>
            <person name="Fan G."/>
            <person name="Renault V."/>
            <person name="Bayer P.E."/>
            <person name="Golicz A.A."/>
            <person name="Manoli S."/>
            <person name="Lee T.H."/>
            <person name="Thi V.H."/>
            <person name="Chalabi S."/>
            <person name="Hu Q."/>
            <person name="Fan C."/>
            <person name="Tollenaere R."/>
            <person name="Lu Y."/>
            <person name="Battail C."/>
            <person name="Shen J."/>
            <person name="Sidebottom C.H."/>
            <person name="Wang X."/>
            <person name="Canaguier A."/>
            <person name="Chauveau A."/>
            <person name="Berard A."/>
            <person name="Deniot G."/>
            <person name="Guan M."/>
            <person name="Liu Z."/>
            <person name="Sun F."/>
            <person name="Lim Y.P."/>
            <person name="Lyons E."/>
            <person name="Town C.D."/>
            <person name="Bancroft I."/>
            <person name="Wang X."/>
            <person name="Meng J."/>
            <person name="Ma J."/>
            <person name="Pires J.C."/>
            <person name="King G.J."/>
            <person name="Brunel D."/>
            <person name="Delourme R."/>
            <person name="Renard M."/>
            <person name="Aury J.M."/>
            <person name="Adams K.L."/>
            <person name="Batley J."/>
            <person name="Snowdon R.J."/>
            <person name="Tost J."/>
            <person name="Edwards D."/>
            <person name="Zhou Y."/>
            <person name="Hua W."/>
            <person name="Sharpe A.G."/>
            <person name="Paterson A.H."/>
            <person name="Guan C."/>
            <person name="Wincker P."/>
        </authorList>
    </citation>
    <scope>NUCLEOTIDE SEQUENCE [LARGE SCALE GENOMIC DNA]</scope>
    <source>
        <strain evidence="6">cv. Darmor-bzh</strain>
    </source>
</reference>
<organism evidence="5 6">
    <name type="scientific">Brassica napus</name>
    <name type="common">Rape</name>
    <dbReference type="NCBI Taxonomy" id="3708"/>
    <lineage>
        <taxon>Eukaryota</taxon>
        <taxon>Viridiplantae</taxon>
        <taxon>Streptophyta</taxon>
        <taxon>Embryophyta</taxon>
        <taxon>Tracheophyta</taxon>
        <taxon>Spermatophyta</taxon>
        <taxon>Magnoliopsida</taxon>
        <taxon>eudicotyledons</taxon>
        <taxon>Gunneridae</taxon>
        <taxon>Pentapetalae</taxon>
        <taxon>rosids</taxon>
        <taxon>malvids</taxon>
        <taxon>Brassicales</taxon>
        <taxon>Brassicaceae</taxon>
        <taxon>Brassiceae</taxon>
        <taxon>Brassica</taxon>
    </lineage>
</organism>
<protein>
    <submittedName>
        <fullName evidence="4">(rape) hypothetical protein</fullName>
    </submittedName>
    <submittedName>
        <fullName evidence="5">BnaC03g26860D protein</fullName>
    </submittedName>
</protein>
<accession>A0A078HLP1</accession>
<dbReference type="Pfam" id="PF08387">
    <property type="entry name" value="FBD"/>
    <property type="match status" value="1"/>
</dbReference>
<dbReference type="InterPro" id="IPR006566">
    <property type="entry name" value="FBD"/>
</dbReference>
<dbReference type="PANTHER" id="PTHR31900">
    <property type="entry name" value="F-BOX/RNI SUPERFAMILY PROTEIN-RELATED"/>
    <property type="match status" value="1"/>
</dbReference>
<dbReference type="Pfam" id="PF00646">
    <property type="entry name" value="F-box"/>
    <property type="match status" value="1"/>
</dbReference>
<feature type="domain" description="F-box" evidence="1">
    <location>
        <begin position="4"/>
        <end position="43"/>
    </location>
</feature>
<evidence type="ECO:0000259" key="2">
    <source>
        <dbReference type="Pfam" id="PF08387"/>
    </source>
</evidence>
<dbReference type="Pfam" id="PF24758">
    <property type="entry name" value="LRR_At5g56370"/>
    <property type="match status" value="1"/>
</dbReference>
<keyword evidence="6" id="KW-1185">Reference proteome</keyword>
<evidence type="ECO:0000259" key="3">
    <source>
        <dbReference type="Pfam" id="PF24758"/>
    </source>
</evidence>
<dbReference type="PANTHER" id="PTHR31900:SF28">
    <property type="entry name" value="FBD DOMAIN-CONTAINING PROTEIN"/>
    <property type="match status" value="1"/>
</dbReference>
<dbReference type="EMBL" id="LK032425">
    <property type="protein sequence ID" value="CDY38511.1"/>
    <property type="molecule type" value="Genomic_DNA"/>
</dbReference>
<name>A0A078HLP1_BRANA</name>
<dbReference type="EMBL" id="HG994367">
    <property type="protein sequence ID" value="CAF1701787.1"/>
    <property type="molecule type" value="Genomic_DNA"/>
</dbReference>
<reference evidence="4" key="3">
    <citation type="submission" date="2021-01" db="EMBL/GenBank/DDBJ databases">
        <authorList>
            <consortium name="Genoscope - CEA"/>
            <person name="William W."/>
        </authorList>
    </citation>
    <scope>NUCLEOTIDE SEQUENCE</scope>
</reference>
<feature type="domain" description="FBD" evidence="2">
    <location>
        <begin position="350"/>
        <end position="394"/>
    </location>
</feature>
<dbReference type="STRING" id="3708.A0A078HLP1"/>